<organism evidence="1 2">
    <name type="scientific">Kibdelosporangium aridum</name>
    <dbReference type="NCBI Taxonomy" id="2030"/>
    <lineage>
        <taxon>Bacteria</taxon>
        <taxon>Bacillati</taxon>
        <taxon>Actinomycetota</taxon>
        <taxon>Actinomycetes</taxon>
        <taxon>Pseudonocardiales</taxon>
        <taxon>Pseudonocardiaceae</taxon>
        <taxon>Kibdelosporangium</taxon>
    </lineage>
</organism>
<gene>
    <name evidence="1" type="ORF">SAMN05661093_01195</name>
</gene>
<dbReference type="PANTHER" id="PTHR38440">
    <property type="entry name" value="UPF0398 PROTEIN YPSA"/>
    <property type="match status" value="1"/>
</dbReference>
<sequence>MAGVMTIVGVSGHQRLPDAARLHADRTIREILAAVPGSLVGLSSLAEGADQLFAEILVDLGGTLHAVVPAKGYDATFSGAALDRFQRLLSAADIVTVLDHPEPGEAAYDDAGKFVAENSELLIAVWDGQPARGLGGTADAVAHARRFDRQVVIVWPDGVQRS</sequence>
<dbReference type="Gene3D" id="3.40.50.450">
    <property type="match status" value="1"/>
</dbReference>
<proteinExistence type="predicted"/>
<dbReference type="InterPro" id="IPR010697">
    <property type="entry name" value="YspA"/>
</dbReference>
<dbReference type="AlphaFoldDB" id="A0A1W2AY53"/>
<accession>A0A1W2AY53</accession>
<dbReference type="Proteomes" id="UP000192674">
    <property type="component" value="Unassembled WGS sequence"/>
</dbReference>
<dbReference type="EMBL" id="FWXV01000001">
    <property type="protein sequence ID" value="SMC65655.1"/>
    <property type="molecule type" value="Genomic_DNA"/>
</dbReference>
<dbReference type="PANTHER" id="PTHR38440:SF1">
    <property type="entry name" value="UPF0398 PROTEIN SPR0331"/>
    <property type="match status" value="1"/>
</dbReference>
<protein>
    <recommendedName>
        <fullName evidence="3">DUF2493 domain-containing protein</fullName>
    </recommendedName>
</protein>
<evidence type="ECO:0008006" key="3">
    <source>
        <dbReference type="Google" id="ProtNLM"/>
    </source>
</evidence>
<reference evidence="1 2" key="1">
    <citation type="submission" date="2017-04" db="EMBL/GenBank/DDBJ databases">
        <authorList>
            <person name="Afonso C.L."/>
            <person name="Miller P.J."/>
            <person name="Scott M.A."/>
            <person name="Spackman E."/>
            <person name="Goraichik I."/>
            <person name="Dimitrov K.M."/>
            <person name="Suarez D.L."/>
            <person name="Swayne D.E."/>
        </authorList>
    </citation>
    <scope>NUCLEOTIDE SEQUENCE [LARGE SCALE GENOMIC DNA]</scope>
    <source>
        <strain evidence="1 2">DSM 43828</strain>
    </source>
</reference>
<dbReference type="SUPFAM" id="SSF102405">
    <property type="entry name" value="MCP/YpsA-like"/>
    <property type="match status" value="1"/>
</dbReference>
<name>A0A1W2AY53_KIBAR</name>
<evidence type="ECO:0000313" key="1">
    <source>
        <dbReference type="EMBL" id="SMC65655.1"/>
    </source>
</evidence>
<keyword evidence="2" id="KW-1185">Reference proteome</keyword>
<evidence type="ECO:0000313" key="2">
    <source>
        <dbReference type="Proteomes" id="UP000192674"/>
    </source>
</evidence>